<dbReference type="InterPro" id="IPR003663">
    <property type="entry name" value="Sugar/inositol_transpt"/>
</dbReference>
<dbReference type="InterPro" id="IPR050360">
    <property type="entry name" value="MFS_Sugar_Transporters"/>
</dbReference>
<dbReference type="InterPro" id="IPR020846">
    <property type="entry name" value="MFS_dom"/>
</dbReference>
<gene>
    <name evidence="9" type="ORF">CFD26_106116</name>
</gene>
<evidence type="ECO:0000256" key="6">
    <source>
        <dbReference type="ARBA" id="ARBA00023136"/>
    </source>
</evidence>
<feature type="transmembrane region" description="Helical" evidence="7">
    <location>
        <begin position="369"/>
        <end position="392"/>
    </location>
</feature>
<dbReference type="InterPro" id="IPR005829">
    <property type="entry name" value="Sugar_transporter_CS"/>
</dbReference>
<feature type="transmembrane region" description="Helical" evidence="7">
    <location>
        <begin position="404"/>
        <end position="426"/>
    </location>
</feature>
<dbReference type="PANTHER" id="PTHR48022">
    <property type="entry name" value="PLASTIDIC GLUCOSE TRANSPORTER 4"/>
    <property type="match status" value="1"/>
</dbReference>
<organism evidence="9 10">
    <name type="scientific">Aspergillus turcosus</name>
    <dbReference type="NCBI Taxonomy" id="1245748"/>
    <lineage>
        <taxon>Eukaryota</taxon>
        <taxon>Fungi</taxon>
        <taxon>Dikarya</taxon>
        <taxon>Ascomycota</taxon>
        <taxon>Pezizomycotina</taxon>
        <taxon>Eurotiomycetes</taxon>
        <taxon>Eurotiomycetidae</taxon>
        <taxon>Eurotiales</taxon>
        <taxon>Aspergillaceae</taxon>
        <taxon>Aspergillus</taxon>
        <taxon>Aspergillus subgen. Fumigati</taxon>
    </lineage>
</organism>
<evidence type="ECO:0000256" key="4">
    <source>
        <dbReference type="ARBA" id="ARBA00022692"/>
    </source>
</evidence>
<comment type="subcellular location">
    <subcellularLocation>
        <location evidence="1">Membrane</location>
        <topology evidence="1">Multi-pass membrane protein</topology>
    </subcellularLocation>
</comment>
<evidence type="ECO:0000313" key="9">
    <source>
        <dbReference type="EMBL" id="RLL98505.1"/>
    </source>
</evidence>
<keyword evidence="3" id="KW-0813">Transport</keyword>
<dbReference type="EMBL" id="NIDN02000051">
    <property type="protein sequence ID" value="RLL98505.1"/>
    <property type="molecule type" value="Genomic_DNA"/>
</dbReference>
<evidence type="ECO:0000256" key="5">
    <source>
        <dbReference type="ARBA" id="ARBA00022989"/>
    </source>
</evidence>
<dbReference type="Gene3D" id="1.20.1250.20">
    <property type="entry name" value="MFS general substrate transporter like domains"/>
    <property type="match status" value="1"/>
</dbReference>
<dbReference type="PRINTS" id="PR00171">
    <property type="entry name" value="SUGRTRNSPORT"/>
</dbReference>
<feature type="transmembrane region" description="Helical" evidence="7">
    <location>
        <begin position="338"/>
        <end position="357"/>
    </location>
</feature>
<dbReference type="InterPro" id="IPR036259">
    <property type="entry name" value="MFS_trans_sf"/>
</dbReference>
<dbReference type="Proteomes" id="UP000215289">
    <property type="component" value="Unassembled WGS sequence"/>
</dbReference>
<feature type="transmembrane region" description="Helical" evidence="7">
    <location>
        <begin position="71"/>
        <end position="90"/>
    </location>
</feature>
<dbReference type="PROSITE" id="PS00217">
    <property type="entry name" value="SUGAR_TRANSPORT_2"/>
    <property type="match status" value="1"/>
</dbReference>
<protein>
    <recommendedName>
        <fullName evidence="8">Major facilitator superfamily (MFS) profile domain-containing protein</fullName>
    </recommendedName>
</protein>
<evidence type="ECO:0000259" key="8">
    <source>
        <dbReference type="PROSITE" id="PS50850"/>
    </source>
</evidence>
<feature type="transmembrane region" description="Helical" evidence="7">
    <location>
        <begin position="129"/>
        <end position="151"/>
    </location>
</feature>
<accession>A0A421D8S0</accession>
<comment type="caution">
    <text evidence="9">The sequence shown here is derived from an EMBL/GenBank/DDBJ whole genome shotgun (WGS) entry which is preliminary data.</text>
</comment>
<keyword evidence="10" id="KW-1185">Reference proteome</keyword>
<evidence type="ECO:0000256" key="1">
    <source>
        <dbReference type="ARBA" id="ARBA00004141"/>
    </source>
</evidence>
<evidence type="ECO:0000256" key="7">
    <source>
        <dbReference type="SAM" id="Phobius"/>
    </source>
</evidence>
<evidence type="ECO:0000256" key="3">
    <source>
        <dbReference type="ARBA" id="ARBA00022448"/>
    </source>
</evidence>
<dbReference type="PANTHER" id="PTHR48022:SF11">
    <property type="entry name" value="MONOSACCHARIDE TRANSPORTER (HXT8), PUTATIVE (AFU_ORTHOLOGUE AFUA_2G08120)-RELATED"/>
    <property type="match status" value="1"/>
</dbReference>
<comment type="similarity">
    <text evidence="2">Belongs to the major facilitator superfamily. Sugar transporter (TC 2.A.1.1) family.</text>
</comment>
<dbReference type="AlphaFoldDB" id="A0A421D8S0"/>
<proteinExistence type="inferred from homology"/>
<dbReference type="GO" id="GO:0005351">
    <property type="term" value="F:carbohydrate:proton symporter activity"/>
    <property type="evidence" value="ECO:0007669"/>
    <property type="project" value="TreeGrafter"/>
</dbReference>
<evidence type="ECO:0000313" key="10">
    <source>
        <dbReference type="Proteomes" id="UP000215289"/>
    </source>
</evidence>
<feature type="transmembrane region" description="Helical" evidence="7">
    <location>
        <begin position="438"/>
        <end position="456"/>
    </location>
</feature>
<feature type="transmembrane region" description="Helical" evidence="7">
    <location>
        <begin position="468"/>
        <end position="487"/>
    </location>
</feature>
<evidence type="ECO:0000256" key="2">
    <source>
        <dbReference type="ARBA" id="ARBA00010992"/>
    </source>
</evidence>
<dbReference type="SUPFAM" id="SSF103473">
    <property type="entry name" value="MFS general substrate transporter"/>
    <property type="match status" value="1"/>
</dbReference>
<dbReference type="STRING" id="1245748.A0A421D8S0"/>
<dbReference type="PROSITE" id="PS50850">
    <property type="entry name" value="MFS"/>
    <property type="match status" value="1"/>
</dbReference>
<keyword evidence="4 7" id="KW-0812">Transmembrane</keyword>
<dbReference type="GO" id="GO:0016020">
    <property type="term" value="C:membrane"/>
    <property type="evidence" value="ECO:0007669"/>
    <property type="project" value="UniProtKB-SubCell"/>
</dbReference>
<dbReference type="OrthoDB" id="6612291at2759"/>
<dbReference type="InterPro" id="IPR005828">
    <property type="entry name" value="MFS_sugar_transport-like"/>
</dbReference>
<feature type="transmembrane region" description="Helical" evidence="7">
    <location>
        <begin position="16"/>
        <end position="34"/>
    </location>
</feature>
<feature type="transmembrane region" description="Helical" evidence="7">
    <location>
        <begin position="304"/>
        <end position="326"/>
    </location>
</feature>
<feature type="domain" description="Major facilitator superfamily (MFS) profile" evidence="8">
    <location>
        <begin position="21"/>
        <end position="491"/>
    </location>
</feature>
<feature type="transmembrane region" description="Helical" evidence="7">
    <location>
        <begin position="163"/>
        <end position="184"/>
    </location>
</feature>
<keyword evidence="6 7" id="KW-0472">Membrane</keyword>
<dbReference type="Pfam" id="PF00083">
    <property type="entry name" value="Sugar_tr"/>
    <property type="match status" value="1"/>
</dbReference>
<keyword evidence="5 7" id="KW-1133">Transmembrane helix</keyword>
<name>A0A421D8S0_9EURO</name>
<reference evidence="9 10" key="1">
    <citation type="submission" date="2018-08" db="EMBL/GenBank/DDBJ databases">
        <title>Draft genome sequences of two Aspergillus turcosus clinical strains isolated from bronchoalveolar lavage fluid: one azole-susceptible and the other azole-resistant.</title>
        <authorList>
            <person name="Parent-Michaud M."/>
            <person name="Dufresne P.J."/>
            <person name="Fournier E."/>
            <person name="Martineau C."/>
            <person name="Moreira S."/>
            <person name="Perkins V."/>
            <person name="De Repentigny L."/>
            <person name="Dufresne S.F."/>
        </authorList>
    </citation>
    <scope>NUCLEOTIDE SEQUENCE [LARGE SCALE GENOMIC DNA]</scope>
    <source>
        <strain evidence="9">HMR AF 1038</strain>
    </source>
</reference>
<sequence>MAHTQTMKAPERKISLFNLAVVLALTLGSLTYGYTFSITSTTLGQPGWYQYFDLSSEKTSPKYAYTQRIQGTMNGLFCAGGFLGAIFIGWSCDAVGRKNSLWIASPLAIVGGALQAGAVHIGMFLVGRFVGGFAVGILIVLIPLFQAEIAPPAARGFLVSQHGVVLVLGYSLAAWTGFACYFSTQLAFQWRFPLAEQCLWPALMLILTPWIPESPRWREFLHARPVRAILTSLAVVMNDRMDDAWKVISKLHGIGQTETASAAASFAREEFYQMKQQAIADKSAAAGETFVTLFTKPSYRKRMICAFFTMFASESTGILVVYNYSVLLYQGLGFDNKISLLLAALYVSVACAGNYVSSILVDRLGRVKLFLIGFSGCLVSLIFETVMVARYTGSTNEAGLRAGVFFLFLYITFYGCCVDATTYVYCSEIFPSHIRARGVAFSLAVLFLTAMVYLEAAPTAFAQVGWKYYLVFLIITSINIFIVWWIFPETKGLSLEEIGEVFGDHVAVQLTQLTMEERELLDQRILSEKTDGGAIHIDDSTERSEEI</sequence>